<keyword evidence="2" id="KW-0315">Glutamine amidotransferase</keyword>
<name>A0A1B9QXR3_9VIBR</name>
<dbReference type="SUPFAM" id="SSF52317">
    <property type="entry name" value="Class I glutamine amidotransferase-like"/>
    <property type="match status" value="1"/>
</dbReference>
<dbReference type="PROSITE" id="PS51273">
    <property type="entry name" value="GATASE_TYPE_1"/>
    <property type="match status" value="1"/>
</dbReference>
<dbReference type="InterPro" id="IPR017926">
    <property type="entry name" value="GATASE"/>
</dbReference>
<protein>
    <recommendedName>
        <fullName evidence="1">anthranilate synthase</fullName>
        <ecNumber evidence="1">4.1.3.27</ecNumber>
    </recommendedName>
</protein>
<dbReference type="FunFam" id="3.40.50.880:FF:000003">
    <property type="entry name" value="Anthranilate synthase component II"/>
    <property type="match status" value="1"/>
</dbReference>
<dbReference type="EC" id="4.1.3.27" evidence="1"/>
<dbReference type="InterPro" id="IPR006221">
    <property type="entry name" value="TrpG/PapA_dom"/>
</dbReference>
<keyword evidence="7" id="KW-1185">Reference proteome</keyword>
<dbReference type="GO" id="GO:0004049">
    <property type="term" value="F:anthranilate synthase activity"/>
    <property type="evidence" value="ECO:0007669"/>
    <property type="project" value="UniProtKB-EC"/>
</dbReference>
<keyword evidence="3" id="KW-0456">Lyase</keyword>
<dbReference type="Gene3D" id="3.40.50.880">
    <property type="match status" value="1"/>
</dbReference>
<dbReference type="PRINTS" id="PR00097">
    <property type="entry name" value="ANTSNTHASEII"/>
</dbReference>
<dbReference type="CDD" id="cd01743">
    <property type="entry name" value="GATase1_Anthranilate_Synthase"/>
    <property type="match status" value="1"/>
</dbReference>
<evidence type="ECO:0000256" key="1">
    <source>
        <dbReference type="ARBA" id="ARBA00012266"/>
    </source>
</evidence>
<dbReference type="GO" id="GO:0000162">
    <property type="term" value="P:L-tryptophan biosynthetic process"/>
    <property type="evidence" value="ECO:0007669"/>
    <property type="project" value="TreeGrafter"/>
</dbReference>
<evidence type="ECO:0000313" key="6">
    <source>
        <dbReference type="EMBL" id="OCH75032.1"/>
    </source>
</evidence>
<evidence type="ECO:0000259" key="5">
    <source>
        <dbReference type="Pfam" id="PF00117"/>
    </source>
</evidence>
<reference evidence="7" key="1">
    <citation type="submission" date="2016-06" db="EMBL/GenBank/DDBJ databases">
        <authorList>
            <person name="Hehemann J.-H."/>
            <person name="Arevalo P."/>
            <person name="Datta M.S."/>
            <person name="Polz M.F."/>
        </authorList>
    </citation>
    <scope>NUCLEOTIDE SEQUENCE [LARGE SCALE GENOMIC DNA]</scope>
    <source>
        <strain evidence="7">9CSC122</strain>
    </source>
</reference>
<feature type="domain" description="Glutamine amidotransferase" evidence="5">
    <location>
        <begin position="14"/>
        <end position="194"/>
    </location>
</feature>
<dbReference type="GO" id="GO:0005829">
    <property type="term" value="C:cytosol"/>
    <property type="evidence" value="ECO:0007669"/>
    <property type="project" value="TreeGrafter"/>
</dbReference>
<dbReference type="EMBL" id="MAJZ01000578">
    <property type="protein sequence ID" value="OCH75032.1"/>
    <property type="molecule type" value="Genomic_DNA"/>
</dbReference>
<dbReference type="InterPro" id="IPR050472">
    <property type="entry name" value="Anth_synth/Amidotransfase"/>
</dbReference>
<proteinExistence type="predicted"/>
<dbReference type="NCBIfam" id="TIGR00566">
    <property type="entry name" value="trpG_papA"/>
    <property type="match status" value="1"/>
</dbReference>
<dbReference type="InterPro" id="IPR029062">
    <property type="entry name" value="Class_I_gatase-like"/>
</dbReference>
<evidence type="ECO:0000256" key="4">
    <source>
        <dbReference type="ARBA" id="ARBA00047683"/>
    </source>
</evidence>
<sequence length="214" mass="23208">MTNAQSQVSANIVFVDNFDSFTYNLVDQFRSLGYSVTVYRNNIDADVIVDAIKMLTNPVVLLSPGPGEPSKAGCMPELIQQLKGHVPMIGICLGHQAIVEAYGGTVAGAGEIIHGKVSMMDHQQHSIYQDLPSPLAIARYHSLVATHVTKELTVTAEVDGLVMSVAHEQDKVCGFQFHPESIMTTYGATLLANAIEWALDKPRVTEASPKKITE</sequence>
<dbReference type="PRINTS" id="PR00099">
    <property type="entry name" value="CPSGATASE"/>
</dbReference>
<evidence type="ECO:0000256" key="3">
    <source>
        <dbReference type="ARBA" id="ARBA00023239"/>
    </source>
</evidence>
<dbReference type="PANTHER" id="PTHR43418">
    <property type="entry name" value="MULTIFUNCTIONAL TRYPTOPHAN BIOSYNTHESIS PROTEIN-RELATED"/>
    <property type="match status" value="1"/>
</dbReference>
<dbReference type="PRINTS" id="PR00096">
    <property type="entry name" value="GATASE"/>
</dbReference>
<dbReference type="Pfam" id="PF00117">
    <property type="entry name" value="GATase"/>
    <property type="match status" value="1"/>
</dbReference>
<organism evidence="6 7">
    <name type="scientific">Vibrio genomosp. F10</name>
    <dbReference type="NCBI Taxonomy" id="723171"/>
    <lineage>
        <taxon>Bacteria</taxon>
        <taxon>Pseudomonadati</taxon>
        <taxon>Pseudomonadota</taxon>
        <taxon>Gammaproteobacteria</taxon>
        <taxon>Vibrionales</taxon>
        <taxon>Vibrionaceae</taxon>
        <taxon>Vibrio</taxon>
    </lineage>
</organism>
<dbReference type="GO" id="GO:0004048">
    <property type="term" value="F:anthranilate phosphoribosyltransferase activity"/>
    <property type="evidence" value="ECO:0007669"/>
    <property type="project" value="TreeGrafter"/>
</dbReference>
<dbReference type="Proteomes" id="UP000093173">
    <property type="component" value="Unassembled WGS sequence"/>
</dbReference>
<dbReference type="GO" id="GO:0002047">
    <property type="term" value="P:phenazine biosynthetic process"/>
    <property type="evidence" value="ECO:0007669"/>
    <property type="project" value="TreeGrafter"/>
</dbReference>
<evidence type="ECO:0000313" key="7">
    <source>
        <dbReference type="Proteomes" id="UP000093173"/>
    </source>
</evidence>
<gene>
    <name evidence="6" type="ORF">A6E14_11670</name>
</gene>
<comment type="catalytic activity">
    <reaction evidence="4">
        <text>chorismate + L-glutamine = anthranilate + pyruvate + L-glutamate + H(+)</text>
        <dbReference type="Rhea" id="RHEA:21732"/>
        <dbReference type="ChEBI" id="CHEBI:15361"/>
        <dbReference type="ChEBI" id="CHEBI:15378"/>
        <dbReference type="ChEBI" id="CHEBI:16567"/>
        <dbReference type="ChEBI" id="CHEBI:29748"/>
        <dbReference type="ChEBI" id="CHEBI:29985"/>
        <dbReference type="ChEBI" id="CHEBI:58359"/>
        <dbReference type="EC" id="4.1.3.27"/>
    </reaction>
</comment>
<comment type="caution">
    <text evidence="6">The sequence shown here is derived from an EMBL/GenBank/DDBJ whole genome shotgun (WGS) entry which is preliminary data.</text>
</comment>
<dbReference type="AlphaFoldDB" id="A0A1B9QXR3"/>
<evidence type="ECO:0000256" key="2">
    <source>
        <dbReference type="ARBA" id="ARBA00022962"/>
    </source>
</evidence>
<dbReference type="PANTHER" id="PTHR43418:SF2">
    <property type="entry name" value="BIFUNCTIONAL PROTEIN TRPGD"/>
    <property type="match status" value="1"/>
</dbReference>
<accession>A0A1B9QXR3</accession>
<dbReference type="RefSeq" id="WP_017033826.1">
    <property type="nucleotide sequence ID" value="NZ_JBNGCH010000578.1"/>
</dbReference>